<dbReference type="Proteomes" id="UP000441399">
    <property type="component" value="Unassembled WGS sequence"/>
</dbReference>
<dbReference type="Pfam" id="PF14305">
    <property type="entry name" value="ATPgrasp_TupA"/>
    <property type="match status" value="1"/>
</dbReference>
<dbReference type="OrthoDB" id="9791827at2"/>
<name>A0A5S9MU06_9GAMM</name>
<evidence type="ECO:0000313" key="2">
    <source>
        <dbReference type="Proteomes" id="UP000441399"/>
    </source>
</evidence>
<accession>A0A5S9MU06</accession>
<reference evidence="1 2" key="1">
    <citation type="submission" date="2019-11" db="EMBL/GenBank/DDBJ databases">
        <authorList>
            <person name="Holert J."/>
        </authorList>
    </citation>
    <scope>NUCLEOTIDE SEQUENCE [LARGE SCALE GENOMIC DNA]</scope>
    <source>
        <strain evidence="1">SB11_3</strain>
    </source>
</reference>
<dbReference type="InterPro" id="IPR029465">
    <property type="entry name" value="ATPgrasp_TupA"/>
</dbReference>
<organism evidence="1 2">
    <name type="scientific">BD1-7 clade bacterium</name>
    <dbReference type="NCBI Taxonomy" id="2029982"/>
    <lineage>
        <taxon>Bacteria</taxon>
        <taxon>Pseudomonadati</taxon>
        <taxon>Pseudomonadota</taxon>
        <taxon>Gammaproteobacteria</taxon>
        <taxon>Cellvibrionales</taxon>
        <taxon>Spongiibacteraceae</taxon>
        <taxon>BD1-7 clade</taxon>
    </lineage>
</organism>
<keyword evidence="2" id="KW-1185">Reference proteome</keyword>
<dbReference type="AlphaFoldDB" id="A0A5S9MU06"/>
<gene>
    <name evidence="1" type="ORF">OPDIPICF_00052</name>
</gene>
<evidence type="ECO:0000313" key="1">
    <source>
        <dbReference type="EMBL" id="CAA0078919.1"/>
    </source>
</evidence>
<sequence length="312" mass="36264">MIKICISKIIKKIAIPIKWKADSLLLSIPKESKDIYWEIHDFYFTRFKTFPNLTSPKSYNEKIQWLKLFDQTQLHAICSDKFLARTYVQETIGERYLAHIYSHASSFNELNLMELPAKFVIKTNHDSGTVFPIVDRIDFSIENTRAAVETALIKPYGTENGEWPYRHIKPLVFIEEFIETTTGNLPSDIKLHCVDGKVKFIQYIWDRGRFTKEIILDENWNQTGLILDSSFEHPNQIPEKPENFELLKSTAEKLAGAFKYVRIDLYNENEKILFGEMTFFPRGGGYHSPDSLAFGSLLTFDTSKRLPPFCIQ</sequence>
<dbReference type="EMBL" id="CACSIO010000001">
    <property type="protein sequence ID" value="CAA0078919.1"/>
    <property type="molecule type" value="Genomic_DNA"/>
</dbReference>
<proteinExistence type="predicted"/>
<protein>
    <submittedName>
        <fullName evidence="1">Uncharacterized protein</fullName>
    </submittedName>
</protein>